<gene>
    <name evidence="3" type="primary">pilE1_1</name>
    <name evidence="3" type="ORF">GALL_20820</name>
</gene>
<dbReference type="InterPro" id="IPR024399">
    <property type="entry name" value="DUF2628"/>
</dbReference>
<accession>A0A1J5TVP4</accession>
<evidence type="ECO:0000259" key="2">
    <source>
        <dbReference type="Pfam" id="PF13240"/>
    </source>
</evidence>
<proteinExistence type="predicted"/>
<dbReference type="EMBL" id="MLJW01000004">
    <property type="protein sequence ID" value="OIR17860.1"/>
    <property type="molecule type" value="Genomic_DNA"/>
</dbReference>
<keyword evidence="1" id="KW-1133">Transmembrane helix</keyword>
<dbReference type="GO" id="GO:0007155">
    <property type="term" value="P:cell adhesion"/>
    <property type="evidence" value="ECO:0007669"/>
    <property type="project" value="InterPro"/>
</dbReference>
<evidence type="ECO:0000256" key="1">
    <source>
        <dbReference type="SAM" id="Phobius"/>
    </source>
</evidence>
<dbReference type="GO" id="GO:0009289">
    <property type="term" value="C:pilus"/>
    <property type="evidence" value="ECO:0007669"/>
    <property type="project" value="InterPro"/>
</dbReference>
<dbReference type="Pfam" id="PF00114">
    <property type="entry name" value="Pilin"/>
    <property type="match status" value="1"/>
</dbReference>
<keyword evidence="1" id="KW-0812">Transmembrane</keyword>
<dbReference type="Pfam" id="PF13240">
    <property type="entry name" value="Zn_Ribbon_1"/>
    <property type="match status" value="1"/>
</dbReference>
<dbReference type="InterPro" id="IPR001082">
    <property type="entry name" value="Pilin"/>
</dbReference>
<reference evidence="3" key="1">
    <citation type="submission" date="2016-10" db="EMBL/GenBank/DDBJ databases">
        <title>Sequence of Gallionella enrichment culture.</title>
        <authorList>
            <person name="Poehlein A."/>
            <person name="Muehling M."/>
            <person name="Daniel R."/>
        </authorList>
    </citation>
    <scope>NUCLEOTIDE SEQUENCE</scope>
</reference>
<sequence>MFCPNCGNSNDNTAKFCSGCGSALPKSVKEESPTQAEINVPNNPDEFYKAIVDPKNQDYYLSQFSRFDSNGKVSASWHWPAFFVTFYWLLYRKMWLNAIIYFFLPYFVMIPLGVTGAVAGDSAGIVIGIGYILFLIATFLLPPMYADALYYKHCKKRIAEASVSSQNLERRLGELSGKGGTSSVALIFVLIFAFIAFIGILAAIAIPAYQDYTTRARMVGAVALGSNAADSVASYYYQHQEVPSSLEQAGFATPISPAVKGLSVNSENGTVIVTMSSPPIIGKTLLFVPTLDSNKKIVWTCMSQEIQDKYLPQQCRQKK</sequence>
<protein>
    <submittedName>
        <fullName evidence="3">Fimbrial protein</fullName>
    </submittedName>
</protein>
<dbReference type="Gene3D" id="3.30.700.10">
    <property type="entry name" value="Glycoprotein, Type 4 Pilin"/>
    <property type="match status" value="1"/>
</dbReference>
<dbReference type="SUPFAM" id="SSF54523">
    <property type="entry name" value="Pili subunits"/>
    <property type="match status" value="1"/>
</dbReference>
<feature type="transmembrane region" description="Helical" evidence="1">
    <location>
        <begin position="184"/>
        <end position="209"/>
    </location>
</feature>
<dbReference type="AlphaFoldDB" id="A0A1J5TVP4"/>
<feature type="transmembrane region" description="Helical" evidence="1">
    <location>
        <begin position="75"/>
        <end position="91"/>
    </location>
</feature>
<feature type="domain" description="Zinc-ribbon" evidence="2">
    <location>
        <begin position="2"/>
        <end position="24"/>
    </location>
</feature>
<dbReference type="InterPro" id="IPR026870">
    <property type="entry name" value="Zinc_ribbon_dom"/>
</dbReference>
<feature type="transmembrane region" description="Helical" evidence="1">
    <location>
        <begin position="98"/>
        <end position="119"/>
    </location>
</feature>
<comment type="caution">
    <text evidence="3">The sequence shown here is derived from an EMBL/GenBank/DDBJ whole genome shotgun (WGS) entry which is preliminary data.</text>
</comment>
<evidence type="ECO:0000313" key="3">
    <source>
        <dbReference type="EMBL" id="OIR17860.1"/>
    </source>
</evidence>
<keyword evidence="1" id="KW-0472">Membrane</keyword>
<organism evidence="3">
    <name type="scientific">mine drainage metagenome</name>
    <dbReference type="NCBI Taxonomy" id="410659"/>
    <lineage>
        <taxon>unclassified sequences</taxon>
        <taxon>metagenomes</taxon>
        <taxon>ecological metagenomes</taxon>
    </lineage>
</organism>
<dbReference type="Pfam" id="PF10947">
    <property type="entry name" value="DUF2628"/>
    <property type="match status" value="1"/>
</dbReference>
<feature type="transmembrane region" description="Helical" evidence="1">
    <location>
        <begin position="125"/>
        <end position="146"/>
    </location>
</feature>
<dbReference type="InterPro" id="IPR045584">
    <property type="entry name" value="Pilin-like"/>
</dbReference>
<name>A0A1J5TVP4_9ZZZZ</name>